<accession>A0A9D9D5K8</accession>
<evidence type="ECO:0000256" key="1">
    <source>
        <dbReference type="SAM" id="MobiDB-lite"/>
    </source>
</evidence>
<sequence length="577" mass="64345">MKRKALLFCSLALVTSLVSCGEDTTSSALSSSSTTESSSVSTSTVSENVITNEDLEKAQTTYIDENGETQDLNRDSLYRNSGNPHLNPLGNQHVLVVPFSFEKNASDSRDTVVADDAMLEKIKTTFTADQETMESLGGTISVSDFYTKSSYGKANFEATVLDTWVQYDGTAKEFESKYSSVGAGVGASIEITSWYKAEYNKPSHGALGEDAKEWSYFDSDKDGYIDLMWIVYAYPYTQGNTNFWWAYVTYTSNNANVTNPTVKTLGWASTLFMTERNNGYDSHTFIHETGHTFGLDDYYDYANRWKPMGGIDYMDQNLGDHSAYSKFSLGWTSPWVLSEEDLAGGKEAEITLRPLTTTGDCLLLASPNYNNTAFDEYFMLELMAPIGIAKDDYLKGYQSQVGYSKPGIRMTHVDARVFGGGVSHDSYYTDANLLGQKGTELRVGNTYGGRIGWNYDSDFWPKEDGTNKMPMPHFSIIESYVPEDNWTNSPTYSASNDSLFVSGNRFRSTSGDWCSTYMPSGTNLWNKAVTTTGWTNSNTKTYTTDEECDFSYNFRVTSIEEDEEYGYIAKVVVSLAE</sequence>
<reference evidence="3" key="1">
    <citation type="submission" date="2020-10" db="EMBL/GenBank/DDBJ databases">
        <authorList>
            <person name="Gilroy R."/>
        </authorList>
    </citation>
    <scope>NUCLEOTIDE SEQUENCE</scope>
    <source>
        <strain evidence="3">1748</strain>
    </source>
</reference>
<dbReference type="EMBL" id="JADING010000008">
    <property type="protein sequence ID" value="MBO8413915.1"/>
    <property type="molecule type" value="Genomic_DNA"/>
</dbReference>
<dbReference type="PANTHER" id="PTHR41775">
    <property type="entry name" value="SECRETED PROTEIN-RELATED"/>
    <property type="match status" value="1"/>
</dbReference>
<feature type="chain" id="PRO_5038812059" description="M6 family metalloprotease domain-containing protein" evidence="2">
    <location>
        <begin position="22"/>
        <end position="577"/>
    </location>
</feature>
<feature type="region of interest" description="Disordered" evidence="1">
    <location>
        <begin position="24"/>
        <end position="51"/>
    </location>
</feature>
<reference evidence="3" key="2">
    <citation type="journal article" date="2021" name="PeerJ">
        <title>Extensive microbial diversity within the chicken gut microbiome revealed by metagenomics and culture.</title>
        <authorList>
            <person name="Gilroy R."/>
            <person name="Ravi A."/>
            <person name="Getino M."/>
            <person name="Pursley I."/>
            <person name="Horton D.L."/>
            <person name="Alikhan N.F."/>
            <person name="Baker D."/>
            <person name="Gharbi K."/>
            <person name="Hall N."/>
            <person name="Watson M."/>
            <person name="Adriaenssens E.M."/>
            <person name="Foster-Nyarko E."/>
            <person name="Jarju S."/>
            <person name="Secka A."/>
            <person name="Antonio M."/>
            <person name="Oren A."/>
            <person name="Chaudhuri R.R."/>
            <person name="La Ragione R."/>
            <person name="Hildebrand F."/>
            <person name="Pallen M.J."/>
        </authorList>
    </citation>
    <scope>NUCLEOTIDE SEQUENCE</scope>
    <source>
        <strain evidence="3">1748</strain>
    </source>
</reference>
<comment type="caution">
    <text evidence="3">The sequence shown here is derived from an EMBL/GenBank/DDBJ whole genome shotgun (WGS) entry which is preliminary data.</text>
</comment>
<dbReference type="PANTHER" id="PTHR41775:SF1">
    <property type="entry name" value="PEPTIDASE M6-LIKE DOMAIN-CONTAINING PROTEIN"/>
    <property type="match status" value="1"/>
</dbReference>
<evidence type="ECO:0008006" key="5">
    <source>
        <dbReference type="Google" id="ProtNLM"/>
    </source>
</evidence>
<protein>
    <recommendedName>
        <fullName evidence="5">M6 family metalloprotease domain-containing protein</fullName>
    </recommendedName>
</protein>
<keyword evidence="2" id="KW-0732">Signal</keyword>
<dbReference type="SUPFAM" id="SSF55486">
    <property type="entry name" value="Metalloproteases ('zincins'), catalytic domain"/>
    <property type="match status" value="1"/>
</dbReference>
<gene>
    <name evidence="3" type="ORF">IAC78_00315</name>
</gene>
<dbReference type="PROSITE" id="PS51257">
    <property type="entry name" value="PROKAR_LIPOPROTEIN"/>
    <property type="match status" value="1"/>
</dbReference>
<evidence type="ECO:0000313" key="4">
    <source>
        <dbReference type="Proteomes" id="UP000823629"/>
    </source>
</evidence>
<dbReference type="Proteomes" id="UP000823629">
    <property type="component" value="Unassembled WGS sequence"/>
</dbReference>
<organism evidence="3 4">
    <name type="scientific">Candidatus Scatoplasma merdavium</name>
    <dbReference type="NCBI Taxonomy" id="2840932"/>
    <lineage>
        <taxon>Bacteria</taxon>
        <taxon>Bacillati</taxon>
        <taxon>Bacillota</taxon>
        <taxon>Bacilli</taxon>
        <taxon>Bacillales</taxon>
        <taxon>Candidatus Scatoplasma</taxon>
    </lineage>
</organism>
<feature type="signal peptide" evidence="2">
    <location>
        <begin position="1"/>
        <end position="21"/>
    </location>
</feature>
<proteinExistence type="predicted"/>
<feature type="compositionally biased region" description="Low complexity" evidence="1">
    <location>
        <begin position="24"/>
        <end position="47"/>
    </location>
</feature>
<name>A0A9D9D5K8_9BACL</name>
<evidence type="ECO:0000313" key="3">
    <source>
        <dbReference type="EMBL" id="MBO8413915.1"/>
    </source>
</evidence>
<evidence type="ECO:0000256" key="2">
    <source>
        <dbReference type="SAM" id="SignalP"/>
    </source>
</evidence>
<dbReference type="AlphaFoldDB" id="A0A9D9D5K8"/>